<proteinExistence type="predicted"/>
<reference evidence="1" key="1">
    <citation type="submission" date="2019-10" db="EMBL/GenBank/DDBJ databases">
        <title>The sequence and de novo assembly of the wild yak genome.</title>
        <authorList>
            <person name="Liu Y."/>
        </authorList>
    </citation>
    <scope>NUCLEOTIDE SEQUENCE [LARGE SCALE GENOMIC DNA]</scope>
    <source>
        <strain evidence="1">WY2019</strain>
    </source>
</reference>
<accession>A0A6B0R7E0</accession>
<dbReference type="EMBL" id="VBQZ03000018">
    <property type="protein sequence ID" value="MXQ83724.1"/>
    <property type="molecule type" value="Genomic_DNA"/>
</dbReference>
<protein>
    <submittedName>
        <fullName evidence="1">Uncharacterized protein</fullName>
    </submittedName>
</protein>
<dbReference type="Proteomes" id="UP000322234">
    <property type="component" value="Unassembled WGS sequence"/>
</dbReference>
<sequence length="109" mass="12495">MLMAKGKDVCGKDAYDEKTRSLIKRGHSPEKECTLPGKRSDRDSRQRLIVSNLTFLWTPETCRDKQYKAKNDCDSQERSTDQCFPVKQKDIGPEFITFCLVQNGIPYGC</sequence>
<keyword evidence="2" id="KW-1185">Reference proteome</keyword>
<evidence type="ECO:0000313" key="1">
    <source>
        <dbReference type="EMBL" id="MXQ83724.1"/>
    </source>
</evidence>
<name>A0A6B0R7E0_9CETA</name>
<organism evidence="1 2">
    <name type="scientific">Bos mutus</name>
    <name type="common">wild yak</name>
    <dbReference type="NCBI Taxonomy" id="72004"/>
    <lineage>
        <taxon>Eukaryota</taxon>
        <taxon>Metazoa</taxon>
        <taxon>Chordata</taxon>
        <taxon>Craniata</taxon>
        <taxon>Vertebrata</taxon>
        <taxon>Euteleostomi</taxon>
        <taxon>Mammalia</taxon>
        <taxon>Eutheria</taxon>
        <taxon>Laurasiatheria</taxon>
        <taxon>Artiodactyla</taxon>
        <taxon>Ruminantia</taxon>
        <taxon>Pecora</taxon>
        <taxon>Bovidae</taxon>
        <taxon>Bovinae</taxon>
        <taxon>Bos</taxon>
    </lineage>
</organism>
<dbReference type="AlphaFoldDB" id="A0A6B0R7E0"/>
<comment type="caution">
    <text evidence="1">The sequence shown here is derived from an EMBL/GenBank/DDBJ whole genome shotgun (WGS) entry which is preliminary data.</text>
</comment>
<gene>
    <name evidence="1" type="ORF">E5288_WYG002650</name>
</gene>
<evidence type="ECO:0000313" key="2">
    <source>
        <dbReference type="Proteomes" id="UP000322234"/>
    </source>
</evidence>